<feature type="transmembrane region" description="Helical" evidence="4">
    <location>
        <begin position="283"/>
        <end position="304"/>
    </location>
</feature>
<dbReference type="OrthoDB" id="8724598at2"/>
<name>A0A4Z0C2H0_9BURK</name>
<dbReference type="GO" id="GO:0022857">
    <property type="term" value="F:transmembrane transporter activity"/>
    <property type="evidence" value="ECO:0007669"/>
    <property type="project" value="InterPro"/>
</dbReference>
<evidence type="ECO:0000313" key="7">
    <source>
        <dbReference type="Proteomes" id="UP000297564"/>
    </source>
</evidence>
<dbReference type="InterPro" id="IPR011701">
    <property type="entry name" value="MFS"/>
</dbReference>
<feature type="transmembrane region" description="Helical" evidence="4">
    <location>
        <begin position="49"/>
        <end position="70"/>
    </location>
</feature>
<dbReference type="RefSeq" id="WP_135283291.1">
    <property type="nucleotide sequence ID" value="NZ_SMLL01000001.1"/>
</dbReference>
<evidence type="ECO:0000256" key="1">
    <source>
        <dbReference type="ARBA" id="ARBA00022692"/>
    </source>
</evidence>
<sequence length="413" mass="41670">MSAPPRRPWLGLQATLATQVLATFSLSVAPVLAPAVAPQLGLAPERVGLFTGLAYALAMLAGLGSGAWVARHGATRLMQAAMACMAAGLLLMAVGEPGLFLLAAIVMGAGYGSTNPATADILGRHAPLRSAGLFFALKQTGVPIGVGLAGLLMPLGLAVLGWQASLFAAGASSLVLALLLQRVARSLDARDARDAAPAPAQAGWGEAMRLVLRRPGLRNLSLGSFAYAMAQLGFLTFVVALLHLERGLPLGVAAGLLSASQLVCVFVRVGTGYLSDRWASPRTVLAALGVGAAASFTLLALLPASAPTSLLAVAVMACGATSMGWNGVYFAQIVRSVEPHELAASAGAVQFFTFGGGLVAPVLFGLWLAQGASHASGYLALAGVAGAGAVLMLRSAPPAGQPSTSSSVSHEHS</sequence>
<dbReference type="EMBL" id="SMLL01000001">
    <property type="protein sequence ID" value="TFZ04409.1"/>
    <property type="molecule type" value="Genomic_DNA"/>
</dbReference>
<dbReference type="Pfam" id="PF07690">
    <property type="entry name" value="MFS_1"/>
    <property type="match status" value="1"/>
</dbReference>
<protein>
    <submittedName>
        <fullName evidence="6">MFS transporter</fullName>
    </submittedName>
</protein>
<evidence type="ECO:0000256" key="2">
    <source>
        <dbReference type="ARBA" id="ARBA00022989"/>
    </source>
</evidence>
<evidence type="ECO:0000256" key="3">
    <source>
        <dbReference type="ARBA" id="ARBA00023136"/>
    </source>
</evidence>
<gene>
    <name evidence="6" type="ORF">EZ242_01245</name>
</gene>
<evidence type="ECO:0000256" key="4">
    <source>
        <dbReference type="SAM" id="Phobius"/>
    </source>
</evidence>
<dbReference type="PANTHER" id="PTHR23527">
    <property type="entry name" value="BLL3282 PROTEIN"/>
    <property type="match status" value="1"/>
</dbReference>
<keyword evidence="7" id="KW-1185">Reference proteome</keyword>
<organism evidence="6 7">
    <name type="scientific">Ramlibacter rhizophilus</name>
    <dbReference type="NCBI Taxonomy" id="1781167"/>
    <lineage>
        <taxon>Bacteria</taxon>
        <taxon>Pseudomonadati</taxon>
        <taxon>Pseudomonadota</taxon>
        <taxon>Betaproteobacteria</taxon>
        <taxon>Burkholderiales</taxon>
        <taxon>Comamonadaceae</taxon>
        <taxon>Ramlibacter</taxon>
    </lineage>
</organism>
<dbReference type="SUPFAM" id="SSF103473">
    <property type="entry name" value="MFS general substrate transporter"/>
    <property type="match status" value="1"/>
</dbReference>
<keyword evidence="3 4" id="KW-0472">Membrane</keyword>
<feature type="transmembrane region" description="Helical" evidence="4">
    <location>
        <begin position="342"/>
        <end position="369"/>
    </location>
</feature>
<dbReference type="Gene3D" id="1.20.1250.20">
    <property type="entry name" value="MFS general substrate transporter like domains"/>
    <property type="match status" value="2"/>
</dbReference>
<keyword evidence="2 4" id="KW-1133">Transmembrane helix</keyword>
<evidence type="ECO:0000259" key="5">
    <source>
        <dbReference type="PROSITE" id="PS50850"/>
    </source>
</evidence>
<accession>A0A4Z0C2H0</accession>
<dbReference type="InterPro" id="IPR052952">
    <property type="entry name" value="MFS-Transporter"/>
</dbReference>
<dbReference type="InterPro" id="IPR020846">
    <property type="entry name" value="MFS_dom"/>
</dbReference>
<evidence type="ECO:0000313" key="6">
    <source>
        <dbReference type="EMBL" id="TFZ04409.1"/>
    </source>
</evidence>
<feature type="transmembrane region" description="Helical" evidence="4">
    <location>
        <begin position="159"/>
        <end position="180"/>
    </location>
</feature>
<dbReference type="PANTHER" id="PTHR23527:SF1">
    <property type="entry name" value="BLL3282 PROTEIN"/>
    <property type="match status" value="1"/>
</dbReference>
<feature type="transmembrane region" description="Helical" evidence="4">
    <location>
        <begin position="222"/>
        <end position="244"/>
    </location>
</feature>
<feature type="domain" description="Major facilitator superfamily (MFS) profile" evidence="5">
    <location>
        <begin position="11"/>
        <end position="400"/>
    </location>
</feature>
<feature type="transmembrane region" description="Helical" evidence="4">
    <location>
        <begin position="100"/>
        <end position="119"/>
    </location>
</feature>
<comment type="caution">
    <text evidence="6">The sequence shown here is derived from an EMBL/GenBank/DDBJ whole genome shotgun (WGS) entry which is preliminary data.</text>
</comment>
<dbReference type="PROSITE" id="PS50850">
    <property type="entry name" value="MFS"/>
    <property type="match status" value="1"/>
</dbReference>
<keyword evidence="1 4" id="KW-0812">Transmembrane</keyword>
<feature type="transmembrane region" description="Helical" evidence="4">
    <location>
        <begin position="375"/>
        <end position="393"/>
    </location>
</feature>
<feature type="transmembrane region" description="Helical" evidence="4">
    <location>
        <begin position="310"/>
        <end position="330"/>
    </location>
</feature>
<reference evidence="6 7" key="1">
    <citation type="submission" date="2019-03" db="EMBL/GenBank/DDBJ databases">
        <title>Ramlibacter rhizophilus CCTCC AB2015357, whole genome shotgun sequence.</title>
        <authorList>
            <person name="Zhang X."/>
            <person name="Feng G."/>
            <person name="Zhu H."/>
        </authorList>
    </citation>
    <scope>NUCLEOTIDE SEQUENCE [LARGE SCALE GENOMIC DNA]</scope>
    <source>
        <strain evidence="6 7">CCTCC AB2015357</strain>
    </source>
</reference>
<dbReference type="InterPro" id="IPR036259">
    <property type="entry name" value="MFS_trans_sf"/>
</dbReference>
<dbReference type="AlphaFoldDB" id="A0A4Z0C2H0"/>
<dbReference type="Proteomes" id="UP000297564">
    <property type="component" value="Unassembled WGS sequence"/>
</dbReference>
<proteinExistence type="predicted"/>